<dbReference type="SUPFAM" id="SSF51905">
    <property type="entry name" value="FAD/NAD(P)-binding domain"/>
    <property type="match status" value="1"/>
</dbReference>
<dbReference type="Pfam" id="PF01494">
    <property type="entry name" value="FAD_binding_3"/>
    <property type="match status" value="1"/>
</dbReference>
<sequence length="518" mass="54890">MAASVAPMGNSEHLGREHFGVVIAGGGPVGLLLAGELRLHGIATLVLEQAPQGQGEPRTLSLHARTLESLDRRGLLTDFTAAQDSVPGLADYRRQLNDHGARGHFAGIYQLGRNAAEAEQPHGLTLPREVVKELLGKRAEGLGAVVRHGQEVTGLEQDGDGVTVTVRTEDGSYPVRADFLVGCDGGRSTVRKSAGIAFPGTGPSVVARMGRAVFEVEGGGELPIGWERTDGGWYMRMPDGRVAVTEWEVPDDLESPVTVAELAESIHRVTGLRVTLSDPEYVTRFTDSARQASSYRAGRVLLAGDAAHVHFPAGGQGVNLGMQDAFNLGWKLAAECRGGAPEGLLDSYGAERHPVAARVLHNTRAQVALMRPGPQVDALREMFVDLMGIDGVNTYLSEIIYGTGIRYGSAPDDHPLVGTFARDLPLTTPGGPTRLAELLRSGRPLLLGLNGGGSAVLDAAAPWSDRVERVRAEAERPYATALLVRPDGYTAWAAEGAVDTRSLRAALTAWCGPERAAG</sequence>
<feature type="domain" description="FAD-binding" evidence="4">
    <location>
        <begin position="21"/>
        <end position="362"/>
    </location>
</feature>
<proteinExistence type="predicted"/>
<comment type="caution">
    <text evidence="5">The sequence shown here is derived from an EMBL/GenBank/DDBJ whole genome shotgun (WGS) entry which is preliminary data.</text>
</comment>
<protein>
    <submittedName>
        <fullName evidence="5">FAD-dependent oxidoreductase</fullName>
    </submittedName>
</protein>
<dbReference type="Gene3D" id="3.40.30.120">
    <property type="match status" value="1"/>
</dbReference>
<dbReference type="PANTHER" id="PTHR43004:SF19">
    <property type="entry name" value="BINDING MONOOXYGENASE, PUTATIVE (JCVI)-RELATED"/>
    <property type="match status" value="1"/>
</dbReference>
<dbReference type="Pfam" id="PF21274">
    <property type="entry name" value="Rng_hyd_C"/>
    <property type="match status" value="1"/>
</dbReference>
<dbReference type="InterPro" id="IPR036188">
    <property type="entry name" value="FAD/NAD-bd_sf"/>
</dbReference>
<comment type="cofactor">
    <cofactor evidence="1">
        <name>FAD</name>
        <dbReference type="ChEBI" id="CHEBI:57692"/>
    </cofactor>
</comment>
<evidence type="ECO:0000256" key="3">
    <source>
        <dbReference type="ARBA" id="ARBA00022827"/>
    </source>
</evidence>
<evidence type="ECO:0000259" key="4">
    <source>
        <dbReference type="Pfam" id="PF01494"/>
    </source>
</evidence>
<keyword evidence="3" id="KW-0274">FAD</keyword>
<keyword evidence="6" id="KW-1185">Reference proteome</keyword>
<evidence type="ECO:0000256" key="1">
    <source>
        <dbReference type="ARBA" id="ARBA00001974"/>
    </source>
</evidence>
<dbReference type="InterPro" id="IPR050641">
    <property type="entry name" value="RIFMO-like"/>
</dbReference>
<dbReference type="Gene3D" id="3.50.50.60">
    <property type="entry name" value="FAD/NAD(P)-binding domain"/>
    <property type="match status" value="2"/>
</dbReference>
<reference evidence="6" key="1">
    <citation type="journal article" date="2019" name="Int. J. Syst. Evol. Microbiol.">
        <title>The Global Catalogue of Microorganisms (GCM) 10K type strain sequencing project: providing services to taxonomists for standard genome sequencing and annotation.</title>
        <authorList>
            <consortium name="The Broad Institute Genomics Platform"/>
            <consortium name="The Broad Institute Genome Sequencing Center for Infectious Disease"/>
            <person name="Wu L."/>
            <person name="Ma J."/>
        </authorList>
    </citation>
    <scope>NUCLEOTIDE SEQUENCE [LARGE SCALE GENOMIC DNA]</scope>
    <source>
        <strain evidence="6">JCM 3399</strain>
    </source>
</reference>
<evidence type="ECO:0000313" key="6">
    <source>
        <dbReference type="Proteomes" id="UP000654471"/>
    </source>
</evidence>
<organism evidence="5 6">
    <name type="scientific">Streptomyces albospinus</name>
    <dbReference type="NCBI Taxonomy" id="285515"/>
    <lineage>
        <taxon>Bacteria</taxon>
        <taxon>Bacillati</taxon>
        <taxon>Actinomycetota</taxon>
        <taxon>Actinomycetes</taxon>
        <taxon>Kitasatosporales</taxon>
        <taxon>Streptomycetaceae</taxon>
        <taxon>Streptomyces</taxon>
    </lineage>
</organism>
<dbReference type="EMBL" id="BMRP01000017">
    <property type="protein sequence ID" value="GGU76607.1"/>
    <property type="molecule type" value="Genomic_DNA"/>
</dbReference>
<dbReference type="InterPro" id="IPR002938">
    <property type="entry name" value="FAD-bd"/>
</dbReference>
<evidence type="ECO:0000313" key="5">
    <source>
        <dbReference type="EMBL" id="GGU76607.1"/>
    </source>
</evidence>
<keyword evidence="2" id="KW-0285">Flavoprotein</keyword>
<dbReference type="PRINTS" id="PR00420">
    <property type="entry name" value="RNGMNOXGNASE"/>
</dbReference>
<accession>A0ABQ2VDZ0</accession>
<gene>
    <name evidence="5" type="ORF">GCM10010211_48300</name>
</gene>
<evidence type="ECO:0000256" key="2">
    <source>
        <dbReference type="ARBA" id="ARBA00022630"/>
    </source>
</evidence>
<name>A0ABQ2VDZ0_9ACTN</name>
<dbReference type="Proteomes" id="UP000654471">
    <property type="component" value="Unassembled WGS sequence"/>
</dbReference>
<dbReference type="PANTHER" id="PTHR43004">
    <property type="entry name" value="TRK SYSTEM POTASSIUM UPTAKE PROTEIN"/>
    <property type="match status" value="1"/>
</dbReference>